<proteinExistence type="predicted"/>
<accession>A0A4C1ZYD0</accession>
<keyword evidence="2" id="KW-1185">Reference proteome</keyword>
<dbReference type="AlphaFoldDB" id="A0A4C1ZYD0"/>
<evidence type="ECO:0000313" key="1">
    <source>
        <dbReference type="EMBL" id="GBP93466.1"/>
    </source>
</evidence>
<sequence>MCQFSGAVRCGLFENWTRSGDKYSHRQDKELSAARPVVPAALHDPRPIKASSITADDHLPMYAGRSLVLREPLETEKLPGNF</sequence>
<comment type="caution">
    <text evidence="1">The sequence shown here is derived from an EMBL/GenBank/DDBJ whole genome shotgun (WGS) entry which is preliminary data.</text>
</comment>
<protein>
    <submittedName>
        <fullName evidence="1">Uncharacterized protein</fullName>
    </submittedName>
</protein>
<evidence type="ECO:0000313" key="2">
    <source>
        <dbReference type="Proteomes" id="UP000299102"/>
    </source>
</evidence>
<organism evidence="1 2">
    <name type="scientific">Eumeta variegata</name>
    <name type="common">Bagworm moth</name>
    <name type="synonym">Eumeta japonica</name>
    <dbReference type="NCBI Taxonomy" id="151549"/>
    <lineage>
        <taxon>Eukaryota</taxon>
        <taxon>Metazoa</taxon>
        <taxon>Ecdysozoa</taxon>
        <taxon>Arthropoda</taxon>
        <taxon>Hexapoda</taxon>
        <taxon>Insecta</taxon>
        <taxon>Pterygota</taxon>
        <taxon>Neoptera</taxon>
        <taxon>Endopterygota</taxon>
        <taxon>Lepidoptera</taxon>
        <taxon>Glossata</taxon>
        <taxon>Ditrysia</taxon>
        <taxon>Tineoidea</taxon>
        <taxon>Psychidae</taxon>
        <taxon>Oiketicinae</taxon>
        <taxon>Eumeta</taxon>
    </lineage>
</organism>
<dbReference type="Proteomes" id="UP000299102">
    <property type="component" value="Unassembled WGS sequence"/>
</dbReference>
<dbReference type="EMBL" id="BGZK01002381">
    <property type="protein sequence ID" value="GBP93466.1"/>
    <property type="molecule type" value="Genomic_DNA"/>
</dbReference>
<reference evidence="1 2" key="1">
    <citation type="journal article" date="2019" name="Commun. Biol.">
        <title>The bagworm genome reveals a unique fibroin gene that provides high tensile strength.</title>
        <authorList>
            <person name="Kono N."/>
            <person name="Nakamura H."/>
            <person name="Ohtoshi R."/>
            <person name="Tomita M."/>
            <person name="Numata K."/>
            <person name="Arakawa K."/>
        </authorList>
    </citation>
    <scope>NUCLEOTIDE SEQUENCE [LARGE SCALE GENOMIC DNA]</scope>
</reference>
<gene>
    <name evidence="1" type="ORF">EVAR_63879_1</name>
</gene>
<name>A0A4C1ZYD0_EUMVA</name>